<feature type="region of interest" description="Disordered" evidence="1">
    <location>
        <begin position="94"/>
        <end position="124"/>
    </location>
</feature>
<evidence type="ECO:0000256" key="1">
    <source>
        <dbReference type="SAM" id="MobiDB-lite"/>
    </source>
</evidence>
<reference evidence="2" key="1">
    <citation type="journal article" date="2019" name="Sci. Rep.">
        <title>Draft genome of Tanacetum cinerariifolium, the natural source of mosquito coil.</title>
        <authorList>
            <person name="Yamashiro T."/>
            <person name="Shiraishi A."/>
            <person name="Satake H."/>
            <person name="Nakayama K."/>
        </authorList>
    </citation>
    <scope>NUCLEOTIDE SEQUENCE</scope>
</reference>
<evidence type="ECO:0000313" key="2">
    <source>
        <dbReference type="EMBL" id="GFD18305.1"/>
    </source>
</evidence>
<dbReference type="AlphaFoldDB" id="A0A699U4Y8"/>
<sequence length="124" mass="13275">DINTTVKDPATNKKIDEAIEAFARSLLLLSVNPKLALTNIPANVEGGNATITTEEPHFHTEGVTKDPKIVIPISSIQSTKVPPTQAQLITTITTYPESSQAAPRIDNGKGITTESDEDPSKKQV</sequence>
<comment type="caution">
    <text evidence="2">The sequence shown here is derived from an EMBL/GenBank/DDBJ whole genome shotgun (WGS) entry which is preliminary data.</text>
</comment>
<organism evidence="2">
    <name type="scientific">Tanacetum cinerariifolium</name>
    <name type="common">Dalmatian daisy</name>
    <name type="synonym">Chrysanthemum cinerariifolium</name>
    <dbReference type="NCBI Taxonomy" id="118510"/>
    <lineage>
        <taxon>Eukaryota</taxon>
        <taxon>Viridiplantae</taxon>
        <taxon>Streptophyta</taxon>
        <taxon>Embryophyta</taxon>
        <taxon>Tracheophyta</taxon>
        <taxon>Spermatophyta</taxon>
        <taxon>Magnoliopsida</taxon>
        <taxon>eudicotyledons</taxon>
        <taxon>Gunneridae</taxon>
        <taxon>Pentapetalae</taxon>
        <taxon>asterids</taxon>
        <taxon>campanulids</taxon>
        <taxon>Asterales</taxon>
        <taxon>Asteraceae</taxon>
        <taxon>Asteroideae</taxon>
        <taxon>Anthemideae</taxon>
        <taxon>Anthemidinae</taxon>
        <taxon>Tanacetum</taxon>
    </lineage>
</organism>
<feature type="non-terminal residue" evidence="2">
    <location>
        <position position="124"/>
    </location>
</feature>
<gene>
    <name evidence="2" type="ORF">Tci_890274</name>
</gene>
<accession>A0A699U4Y8</accession>
<protein>
    <submittedName>
        <fullName evidence="2">Uncharacterized protein</fullName>
    </submittedName>
</protein>
<feature type="non-terminal residue" evidence="2">
    <location>
        <position position="1"/>
    </location>
</feature>
<name>A0A699U4Y8_TANCI</name>
<proteinExistence type="predicted"/>
<dbReference type="EMBL" id="BKCJ011306655">
    <property type="protein sequence ID" value="GFD18305.1"/>
    <property type="molecule type" value="Genomic_DNA"/>
</dbReference>